<keyword evidence="5" id="KW-0378">Hydrolase</keyword>
<dbReference type="EC" id="3.4.19.12" evidence="2"/>
<protein>
    <recommendedName>
        <fullName evidence="2">ubiquitinyl hydrolase 1</fullName>
        <ecNumber evidence="2">3.4.19.12</ecNumber>
    </recommendedName>
</protein>
<dbReference type="InterPro" id="IPR038765">
    <property type="entry name" value="Papain-like_cys_pep_sf"/>
</dbReference>
<dbReference type="GO" id="GO:0071108">
    <property type="term" value="P:protein K48-linked deubiquitination"/>
    <property type="evidence" value="ECO:0007669"/>
    <property type="project" value="TreeGrafter"/>
</dbReference>
<accession>T5AQM8</accession>
<comment type="catalytic activity">
    <reaction evidence="1">
        <text>Thiol-dependent hydrolysis of ester, thioester, amide, peptide and isopeptide bonds formed by the C-terminal Gly of ubiquitin (a 76-residue protein attached to proteins as an intracellular targeting signal).</text>
        <dbReference type="EC" id="3.4.19.12"/>
    </reaction>
</comment>
<feature type="domain" description="OTU" evidence="8">
    <location>
        <begin position="58"/>
        <end position="268"/>
    </location>
</feature>
<dbReference type="PANTHER" id="PTHR12931">
    <property type="entry name" value="UBIQUITIN THIOLESTERASE PROTEIN OTUB"/>
    <property type="match status" value="1"/>
</dbReference>
<dbReference type="Pfam" id="PF10275">
    <property type="entry name" value="Peptidase_C65"/>
    <property type="match status" value="1"/>
</dbReference>
<evidence type="ECO:0000259" key="8">
    <source>
        <dbReference type="PROSITE" id="PS50802"/>
    </source>
</evidence>
<dbReference type="InterPro" id="IPR003323">
    <property type="entry name" value="OTU_dom"/>
</dbReference>
<dbReference type="Gene3D" id="3.30.200.60">
    <property type="entry name" value="Peptidase C65 Otubain, subdomain 1"/>
    <property type="match status" value="1"/>
</dbReference>
<keyword evidence="3" id="KW-0645">Protease</keyword>
<dbReference type="HOGENOM" id="CLU_014832_0_1_1"/>
<evidence type="ECO:0000256" key="5">
    <source>
        <dbReference type="ARBA" id="ARBA00022801"/>
    </source>
</evidence>
<evidence type="ECO:0000256" key="4">
    <source>
        <dbReference type="ARBA" id="ARBA00022786"/>
    </source>
</evidence>
<dbReference type="Proteomes" id="UP000019374">
    <property type="component" value="Unassembled WGS sequence"/>
</dbReference>
<dbReference type="GO" id="GO:0006508">
    <property type="term" value="P:proteolysis"/>
    <property type="evidence" value="ECO:0007669"/>
    <property type="project" value="UniProtKB-KW"/>
</dbReference>
<evidence type="ECO:0000313" key="10">
    <source>
        <dbReference type="Proteomes" id="UP000019374"/>
    </source>
</evidence>
<dbReference type="Gene3D" id="1.20.1300.20">
    <property type="entry name" value="Peptidase C65 Otubain, subdomain 2"/>
    <property type="match status" value="1"/>
</dbReference>
<gene>
    <name evidence="9" type="ORF">OCS_00212</name>
</gene>
<dbReference type="GO" id="GO:0005634">
    <property type="term" value="C:nucleus"/>
    <property type="evidence" value="ECO:0007669"/>
    <property type="project" value="TreeGrafter"/>
</dbReference>
<dbReference type="GO" id="GO:0004843">
    <property type="term" value="F:cysteine-type deubiquitinase activity"/>
    <property type="evidence" value="ECO:0007669"/>
    <property type="project" value="UniProtKB-EC"/>
</dbReference>
<name>T5AQM8_OPHSC</name>
<organism evidence="9 10">
    <name type="scientific">Ophiocordyceps sinensis (strain Co18 / CGMCC 3.14243)</name>
    <name type="common">Yarsagumba caterpillar fungus</name>
    <name type="synonym">Hirsutella sinensis</name>
    <dbReference type="NCBI Taxonomy" id="911162"/>
    <lineage>
        <taxon>Eukaryota</taxon>
        <taxon>Fungi</taxon>
        <taxon>Dikarya</taxon>
        <taxon>Ascomycota</taxon>
        <taxon>Pezizomycotina</taxon>
        <taxon>Sordariomycetes</taxon>
        <taxon>Hypocreomycetidae</taxon>
        <taxon>Hypocreales</taxon>
        <taxon>Ophiocordycipitaceae</taxon>
        <taxon>Ophiocordyceps</taxon>
    </lineage>
</organism>
<dbReference type="CDD" id="cd22749">
    <property type="entry name" value="Otubain_C65"/>
    <property type="match status" value="1"/>
</dbReference>
<dbReference type="InterPro" id="IPR019400">
    <property type="entry name" value="Peptidase_C65_otubain"/>
</dbReference>
<feature type="region of interest" description="Disordered" evidence="7">
    <location>
        <begin position="449"/>
        <end position="485"/>
    </location>
</feature>
<dbReference type="OrthoDB" id="18915at2759"/>
<feature type="compositionally biased region" description="Basic residues" evidence="7">
    <location>
        <begin position="474"/>
        <end position="485"/>
    </location>
</feature>
<proteinExistence type="predicted"/>
<evidence type="ECO:0000256" key="1">
    <source>
        <dbReference type="ARBA" id="ARBA00000707"/>
    </source>
</evidence>
<evidence type="ECO:0000256" key="6">
    <source>
        <dbReference type="ARBA" id="ARBA00022807"/>
    </source>
</evidence>
<dbReference type="GO" id="GO:0043130">
    <property type="term" value="F:ubiquitin binding"/>
    <property type="evidence" value="ECO:0007669"/>
    <property type="project" value="TreeGrafter"/>
</dbReference>
<feature type="compositionally biased region" description="Polar residues" evidence="7">
    <location>
        <begin position="354"/>
        <end position="365"/>
    </location>
</feature>
<dbReference type="InterPro" id="IPR042468">
    <property type="entry name" value="Peptidase_C65_otubain_sub1"/>
</dbReference>
<sequence>MDEQHDMAAQQEAAKDYQPVLEGPLVGDKTPSSTITTEYAKADQVYVEKTMALPQTYSHYRPIQGDGNCGWRAIGFSYFEKLIDSADQGKVEGEVARIMSLNHKLSTVGGYTYFEDWADEMTGLLRELALNLETPDVAHALLLQRWNDASVEGGLIYYLRLLAATYLKANESTYNPFVPGGQDIVSYCSQVIELPNREIEHLGIAALVNVLLTPVDLVLEIAYLDRSPGSQVNHHRFTDDTGAKETSLASPTIYLLFRPEHYDILYRTPENDVLVQRLSSLSHNVRITGTSSSLGAFAALEFDALPMIPGLTGVSSMPPLPLPPTAASTIGGETFPPTQQSSWPPPFADDVGTPTAQPHSRQTSVAAPAQPRTPSGSLGPVPSSLLAGALAMDAPKRAPLVQTAGGASTVGYPIRFSPVQLDYDESKNAFRESTFQVKTNTFKNSVWNRAHYGNPDFHPEEWSPEEEGVDGRAAGKKRGKKERDS</sequence>
<dbReference type="PANTHER" id="PTHR12931:SF15">
    <property type="entry name" value="UBIQUITIN THIOESTERASE OTUBAIN-LIKE"/>
    <property type="match status" value="1"/>
</dbReference>
<dbReference type="InterPro" id="IPR042467">
    <property type="entry name" value="Peptidase_C65_otubain_sub2"/>
</dbReference>
<reference evidence="9 10" key="1">
    <citation type="journal article" date="2013" name="Chin. Sci. Bull.">
        <title>Genome survey uncovers the secrets of sex and lifestyle in caterpillar fungus.</title>
        <authorList>
            <person name="Hu X."/>
            <person name="Zhang Y."/>
            <person name="Xiao G."/>
            <person name="Zheng P."/>
            <person name="Xia Y."/>
            <person name="Zhang X."/>
            <person name="St Leger R.J."/>
            <person name="Liu X."/>
            <person name="Wang C."/>
        </authorList>
    </citation>
    <scope>NUCLEOTIDE SEQUENCE [LARGE SCALE GENOMIC DNA]</scope>
    <source>
        <strain evidence="10">Co18 / CGMCC 3.14243</strain>
        <tissue evidence="9">Fruit-body</tissue>
    </source>
</reference>
<evidence type="ECO:0000313" key="9">
    <source>
        <dbReference type="EMBL" id="EQL04057.1"/>
    </source>
</evidence>
<dbReference type="eggNOG" id="KOG3991">
    <property type="taxonomic scope" value="Eukaryota"/>
</dbReference>
<evidence type="ECO:0000256" key="2">
    <source>
        <dbReference type="ARBA" id="ARBA00012759"/>
    </source>
</evidence>
<dbReference type="SUPFAM" id="SSF54001">
    <property type="entry name" value="Cysteine proteinases"/>
    <property type="match status" value="1"/>
</dbReference>
<keyword evidence="6" id="KW-0788">Thiol protease</keyword>
<dbReference type="PROSITE" id="PS50802">
    <property type="entry name" value="OTU"/>
    <property type="match status" value="1"/>
</dbReference>
<feature type="region of interest" description="Disordered" evidence="7">
    <location>
        <begin position="323"/>
        <end position="379"/>
    </location>
</feature>
<evidence type="ECO:0000256" key="3">
    <source>
        <dbReference type="ARBA" id="ARBA00022670"/>
    </source>
</evidence>
<dbReference type="EMBL" id="KE652181">
    <property type="protein sequence ID" value="EQL04057.1"/>
    <property type="molecule type" value="Genomic_DNA"/>
</dbReference>
<keyword evidence="4" id="KW-0833">Ubl conjugation pathway</keyword>
<dbReference type="AlphaFoldDB" id="T5AQM8"/>
<evidence type="ECO:0000256" key="7">
    <source>
        <dbReference type="SAM" id="MobiDB-lite"/>
    </source>
</evidence>